<feature type="compositionally biased region" description="Polar residues" evidence="1">
    <location>
        <begin position="76"/>
        <end position="89"/>
    </location>
</feature>
<dbReference type="Proteomes" id="UP001249851">
    <property type="component" value="Unassembled WGS sequence"/>
</dbReference>
<name>A0AAD9PZ27_ACRCE</name>
<feature type="region of interest" description="Disordered" evidence="1">
    <location>
        <begin position="63"/>
        <end position="92"/>
    </location>
</feature>
<feature type="compositionally biased region" description="Low complexity" evidence="1">
    <location>
        <begin position="130"/>
        <end position="152"/>
    </location>
</feature>
<feature type="region of interest" description="Disordered" evidence="1">
    <location>
        <begin position="128"/>
        <end position="155"/>
    </location>
</feature>
<feature type="compositionally biased region" description="Polar residues" evidence="1">
    <location>
        <begin position="182"/>
        <end position="198"/>
    </location>
</feature>
<comment type="caution">
    <text evidence="3">The sequence shown here is derived from an EMBL/GenBank/DDBJ whole genome shotgun (WGS) entry which is preliminary data.</text>
</comment>
<dbReference type="InterPro" id="IPR025452">
    <property type="entry name" value="DUF4218"/>
</dbReference>
<reference evidence="3" key="1">
    <citation type="journal article" date="2023" name="G3 (Bethesda)">
        <title>Whole genome assembly and annotation of the endangered Caribbean coral Acropora cervicornis.</title>
        <authorList>
            <person name="Selwyn J.D."/>
            <person name="Vollmer S.V."/>
        </authorList>
    </citation>
    <scope>NUCLEOTIDE SEQUENCE</scope>
    <source>
        <strain evidence="3">K2</strain>
    </source>
</reference>
<dbReference type="PANTHER" id="PTHR10775:SF185">
    <property type="entry name" value="OS08G0208400 PROTEIN"/>
    <property type="match status" value="1"/>
</dbReference>
<evidence type="ECO:0000313" key="3">
    <source>
        <dbReference type="EMBL" id="KAK2551681.1"/>
    </source>
</evidence>
<dbReference type="AlphaFoldDB" id="A0AAD9PZ27"/>
<dbReference type="Pfam" id="PF02992">
    <property type="entry name" value="Transposase_21"/>
    <property type="match status" value="1"/>
</dbReference>
<dbReference type="PANTHER" id="PTHR10775">
    <property type="entry name" value="OS08G0208400 PROTEIN"/>
    <property type="match status" value="1"/>
</dbReference>
<keyword evidence="4" id="KW-1185">Reference proteome</keyword>
<sequence>MLFPGLPLECDVRFNSCLMNSLQEIRRKRKDRERKSTLIPCGCHLCRGKLCSAKKARRHKTIFQRGAESSEESSGDDTCSSNLSLNQEPSVDDLVLDAGVKSSREFSDDNDDSNSSFNQASLVSHAVVKSSGESSGDGNESSNSSSFSNKESPVAISDLDSECEISHEGHDDIQHDCSNADMQSAVRSDESSSVTSGDASCDQENDVEDSDSPDELDQNASSPLYEGSDKTVMEVLAGYFHRFSSHPSISKSALSSLLAHEHCNVLPKGNNLPSPYDQAYNFVKPNLLPTECFHACPNDCILFRKNDRYDYTKLKKCPKCNESRYAANGQPRRRFLYYPLGPRWRRLFECKETSKMLQEHALRPDMGDLMTDIFDSPKWKAAYAPDGLFQGDPRGLSVQLSTDGVNPFSANKICYSMWPIMVSVLNWPKVCRNLFENVMLVGVVPANGKGEAKSVDPYLEVVVDEIMTLSENLFYDGYRDEQFCFCVHLHNYVLDYPGILPDAPFRLTSGELKVADKRAGNIQVPVGYGWSPRPIFARYSYMKSHDWKQLVTDGILKFCFRKPLLGKSQRVTLFKLFDLLSALCDDIQERARVLELEEEANVVLSLIERDFPISVQTISMHMVRHIARGIASHGPVHSWWMYVYERMNSWMCRRVTNRRHPEANVMETYRIFDWCQYMRVTGKLSTNNPEQSSSKKAEPQEEEFQESCHRRMNDPITGKSLTWVTTGKENTGTLTVIVAVQNVSDVKFGKVLKFTCQKLDNKLVESACVHVFSHLNEDESGLWWVNTSIFTETLVPLSDISKPLVTAKDDDNLNKLWILNYRRSRYMYM</sequence>
<dbReference type="EMBL" id="JARQWQ010000095">
    <property type="protein sequence ID" value="KAK2551681.1"/>
    <property type="molecule type" value="Genomic_DNA"/>
</dbReference>
<feature type="region of interest" description="Disordered" evidence="1">
    <location>
        <begin position="182"/>
        <end position="227"/>
    </location>
</feature>
<feature type="region of interest" description="Disordered" evidence="1">
    <location>
        <begin position="685"/>
        <end position="713"/>
    </location>
</feature>
<dbReference type="InterPro" id="IPR004242">
    <property type="entry name" value="Transposase_21"/>
</dbReference>
<proteinExistence type="predicted"/>
<accession>A0AAD9PZ27</accession>
<evidence type="ECO:0000256" key="1">
    <source>
        <dbReference type="SAM" id="MobiDB-lite"/>
    </source>
</evidence>
<gene>
    <name evidence="3" type="ORF">P5673_027474</name>
</gene>
<reference evidence="3" key="2">
    <citation type="journal article" date="2023" name="Science">
        <title>Genomic signatures of disease resistance in endangered staghorn corals.</title>
        <authorList>
            <person name="Vollmer S.V."/>
            <person name="Selwyn J.D."/>
            <person name="Despard B.A."/>
            <person name="Roesel C.L."/>
        </authorList>
    </citation>
    <scope>NUCLEOTIDE SEQUENCE</scope>
    <source>
        <strain evidence="3">K2</strain>
    </source>
</reference>
<protein>
    <recommendedName>
        <fullName evidence="2">DUF4218 domain-containing protein</fullName>
    </recommendedName>
</protein>
<evidence type="ECO:0000313" key="4">
    <source>
        <dbReference type="Proteomes" id="UP001249851"/>
    </source>
</evidence>
<organism evidence="3 4">
    <name type="scientific">Acropora cervicornis</name>
    <name type="common">Staghorn coral</name>
    <dbReference type="NCBI Taxonomy" id="6130"/>
    <lineage>
        <taxon>Eukaryota</taxon>
        <taxon>Metazoa</taxon>
        <taxon>Cnidaria</taxon>
        <taxon>Anthozoa</taxon>
        <taxon>Hexacorallia</taxon>
        <taxon>Scleractinia</taxon>
        <taxon>Astrocoeniina</taxon>
        <taxon>Acroporidae</taxon>
        <taxon>Acropora</taxon>
    </lineage>
</organism>
<evidence type="ECO:0000259" key="2">
    <source>
        <dbReference type="Pfam" id="PF13960"/>
    </source>
</evidence>
<dbReference type="Pfam" id="PF13960">
    <property type="entry name" value="DUF4218"/>
    <property type="match status" value="1"/>
</dbReference>
<feature type="compositionally biased region" description="Acidic residues" evidence="1">
    <location>
        <begin position="201"/>
        <end position="217"/>
    </location>
</feature>
<feature type="domain" description="DUF4218" evidence="2">
    <location>
        <begin position="592"/>
        <end position="672"/>
    </location>
</feature>